<dbReference type="Gene3D" id="3.40.50.261">
    <property type="entry name" value="Succinyl-CoA synthetase domains"/>
    <property type="match status" value="2"/>
</dbReference>
<gene>
    <name evidence="2" type="ORF">Asera_27950</name>
</gene>
<dbReference type="AlphaFoldDB" id="A0A810L0G2"/>
<proteinExistence type="predicted"/>
<dbReference type="PROSITE" id="PS51186">
    <property type="entry name" value="GNAT"/>
    <property type="match status" value="1"/>
</dbReference>
<dbReference type="Gene3D" id="3.30.470.20">
    <property type="entry name" value="ATP-grasp fold, B domain"/>
    <property type="match status" value="1"/>
</dbReference>
<accession>A0A810L0G2</accession>
<dbReference type="EMBL" id="AP023354">
    <property type="protein sequence ID" value="BCJ28687.1"/>
    <property type="molecule type" value="Genomic_DNA"/>
</dbReference>
<dbReference type="SUPFAM" id="SSF52210">
    <property type="entry name" value="Succinyl-CoA synthetase domains"/>
    <property type="match status" value="2"/>
</dbReference>
<dbReference type="Pfam" id="PF13607">
    <property type="entry name" value="Succ_CoA_lig"/>
    <property type="match status" value="1"/>
</dbReference>
<reference evidence="2" key="1">
    <citation type="submission" date="2020-08" db="EMBL/GenBank/DDBJ databases">
        <title>Whole genome shotgun sequence of Actinocatenispora sera NBRC 101916.</title>
        <authorList>
            <person name="Komaki H."/>
            <person name="Tamura T."/>
        </authorList>
    </citation>
    <scope>NUCLEOTIDE SEQUENCE</scope>
    <source>
        <strain evidence="2">NBRC 101916</strain>
    </source>
</reference>
<dbReference type="Proteomes" id="UP000680750">
    <property type="component" value="Chromosome"/>
</dbReference>
<dbReference type="Gene3D" id="3.30.1490.20">
    <property type="entry name" value="ATP-grasp fold, A domain"/>
    <property type="match status" value="1"/>
</dbReference>
<name>A0A810L0G2_9ACTN</name>
<dbReference type="InterPro" id="IPR036291">
    <property type="entry name" value="NAD(P)-bd_dom_sf"/>
</dbReference>
<dbReference type="SUPFAM" id="SSF55729">
    <property type="entry name" value="Acyl-CoA N-acyltransferases (Nat)"/>
    <property type="match status" value="1"/>
</dbReference>
<evidence type="ECO:0000313" key="2">
    <source>
        <dbReference type="EMBL" id="BCJ28687.1"/>
    </source>
</evidence>
<dbReference type="InterPro" id="IPR016102">
    <property type="entry name" value="Succinyl-CoA_synth-like"/>
</dbReference>
<organism evidence="2 3">
    <name type="scientific">Actinocatenispora sera</name>
    <dbReference type="NCBI Taxonomy" id="390989"/>
    <lineage>
        <taxon>Bacteria</taxon>
        <taxon>Bacillati</taxon>
        <taxon>Actinomycetota</taxon>
        <taxon>Actinomycetes</taxon>
        <taxon>Micromonosporales</taxon>
        <taxon>Micromonosporaceae</taxon>
        <taxon>Actinocatenispora</taxon>
    </lineage>
</organism>
<dbReference type="Pfam" id="PF13549">
    <property type="entry name" value="ATP-grasp_5"/>
    <property type="match status" value="1"/>
</dbReference>
<dbReference type="CDD" id="cd04301">
    <property type="entry name" value="NAT_SF"/>
    <property type="match status" value="1"/>
</dbReference>
<dbReference type="Pfam" id="PF00583">
    <property type="entry name" value="Acetyltransf_1"/>
    <property type="match status" value="1"/>
</dbReference>
<dbReference type="PANTHER" id="PTHR42793">
    <property type="entry name" value="COA BINDING DOMAIN CONTAINING PROTEIN"/>
    <property type="match status" value="1"/>
</dbReference>
<dbReference type="RefSeq" id="WP_030449632.1">
    <property type="nucleotide sequence ID" value="NZ_AP023354.1"/>
</dbReference>
<protein>
    <submittedName>
        <fullName evidence="2">GNAT family N-acetyltransferase</fullName>
    </submittedName>
</protein>
<dbReference type="InterPro" id="IPR003781">
    <property type="entry name" value="CoA-bd"/>
</dbReference>
<dbReference type="KEGG" id="aser:Asera_27950"/>
<dbReference type="GO" id="GO:0005524">
    <property type="term" value="F:ATP binding"/>
    <property type="evidence" value="ECO:0007669"/>
    <property type="project" value="InterPro"/>
</dbReference>
<dbReference type="InterPro" id="IPR000182">
    <property type="entry name" value="GNAT_dom"/>
</dbReference>
<dbReference type="PANTHER" id="PTHR42793:SF1">
    <property type="entry name" value="PEPTIDYL-LYSINE N-ACETYLTRANSFERASE PATZ"/>
    <property type="match status" value="1"/>
</dbReference>
<dbReference type="SUPFAM" id="SSF51735">
    <property type="entry name" value="NAD(P)-binding Rossmann-fold domains"/>
    <property type="match status" value="1"/>
</dbReference>
<keyword evidence="3" id="KW-1185">Reference proteome</keyword>
<dbReference type="Pfam" id="PF13380">
    <property type="entry name" value="CoA_binding_2"/>
    <property type="match status" value="1"/>
</dbReference>
<dbReference type="Gene3D" id="3.40.50.720">
    <property type="entry name" value="NAD(P)-binding Rossmann-like Domain"/>
    <property type="match status" value="1"/>
</dbReference>
<dbReference type="InterPro" id="IPR016181">
    <property type="entry name" value="Acyl_CoA_acyltransferase"/>
</dbReference>
<dbReference type="SUPFAM" id="SSF56059">
    <property type="entry name" value="Glutathione synthetase ATP-binding domain-like"/>
    <property type="match status" value="1"/>
</dbReference>
<evidence type="ECO:0000313" key="3">
    <source>
        <dbReference type="Proteomes" id="UP000680750"/>
    </source>
</evidence>
<dbReference type="InterPro" id="IPR013815">
    <property type="entry name" value="ATP_grasp_subdomain_1"/>
</dbReference>
<dbReference type="InterPro" id="IPR032875">
    <property type="entry name" value="Succ_CoA_lig_flav_dom"/>
</dbReference>
<dbReference type="GO" id="GO:0016747">
    <property type="term" value="F:acyltransferase activity, transferring groups other than amino-acyl groups"/>
    <property type="evidence" value="ECO:0007669"/>
    <property type="project" value="InterPro"/>
</dbReference>
<dbReference type="Gene3D" id="3.40.630.30">
    <property type="match status" value="1"/>
</dbReference>
<dbReference type="SMART" id="SM00881">
    <property type="entry name" value="CoA_binding"/>
    <property type="match status" value="1"/>
</dbReference>
<sequence length="884" mass="91161">MTEAAVDVLDATGHVVRLRRCHPGDADQIRTLLSALSPRSRYLRFFSSGTSIVEPELARLTRPPGPDHAAVVAQLGADIVGIGSYERLGGADSAELAVLVAERWHGRGIGTLLVEQLAAIARRHAISTLTGDVLAVNTSMLAVSEGLSARRTPAVAGVVGIRIATLPGEGALAALDARDRSAEHRSLRPALAPRSVAVVGAGRAPGGVGHEVLVSILEGDFPGPVYPVNPHADRVCGLTCYASLEQLPEPPELAVIAVPVPACAAVLRDAARRGVRAVVVLAEDPDGDGRAQRQQELVRIARDASMRMIGPNCIGVLNTDPTVRLDATFAPHRPTPGGLAVASQSGAVGVAVLDGATRAGVGISTFVSLGNKADVSGNDLLAYWYDDDSTRAVALYLESFGNPGRFARLARQLGRRKPVLAVKSGRSSSGRRAGASHSAAAATPDAIVDALFAQAGVVRTADPDELLDAARMLIDQPLPAGDQVGVIGNAGGLNILAADAAEAAGLAVPQLPGSLVSRLTGRGQRNPVDLGAGCTPDTMADAVSRLATSGAVDALVITVIAIRTADTSALLHAVGHGLATVPAVPAAVVVVGVQDPPSQLGARRNPVYPSVERAVRALGHSARYARWRRTAPGSPVTPPGLRPDLARARVQQHLGTAGPGWVPAQTAISVLADYGVSVPGHVVPASEATRAAGQIGYPVAVKPATGELVHKSEAGVVRLGLSTDAAVRAAAAEIAAVTEQPAADLLVQPMVSPDVELLAGIRHDPLFGPVVLLGAGGTLTELVDDRIVHLLPLTDLDAASMWRALRIAPALTGQRGQSPVDTTAIEQLLLRLARLAADVPEIAELDLNPVIAGPDGLTAVDVHLRLAHPAEAPDPYNRTLRPIR</sequence>
<feature type="domain" description="N-acetyltransferase" evidence="1">
    <location>
        <begin position="16"/>
        <end position="181"/>
    </location>
</feature>
<dbReference type="OrthoDB" id="190266at2"/>
<evidence type="ECO:0000259" key="1">
    <source>
        <dbReference type="PROSITE" id="PS51186"/>
    </source>
</evidence>